<evidence type="ECO:0000313" key="1">
    <source>
        <dbReference type="EMBL" id="WGH21404.1"/>
    </source>
</evidence>
<reference evidence="1" key="1">
    <citation type="submission" date="2023-03" db="EMBL/GenBank/DDBJ databases">
        <authorList>
            <person name="Barcik Weissman S.N."/>
            <person name="Chang S."/>
            <person name="Chen D.A."/>
            <person name="Chew B."/>
            <person name="De Jesus J.L."/>
            <person name="Han M.T."/>
            <person name="Hsu T.-Y."/>
            <person name="Rivera W."/>
            <person name="Vu T.L."/>
            <person name="Garza D.R."/>
            <person name="Stephenson J.C."/>
            <person name="Zorawik M."/>
            <person name="Reddi K."/>
            <person name="Freise A.C."/>
            <person name="Furlong K.P."/>
            <person name="Rudner A.D."/>
            <person name="Beyer A.R."/>
            <person name="Chong R.A."/>
            <person name="Edgington N.P."/>
            <person name="Garcia Costas A.M."/>
            <person name="Gibb B.P."/>
            <person name="Klyczek K.K."/>
            <person name="Swerdlow S.J."/>
            <person name="Russell D.A."/>
            <person name="Jacobs-Sera D."/>
            <person name="Hatfull G.F."/>
        </authorList>
    </citation>
    <scope>NUCLEOTIDE SEQUENCE</scope>
</reference>
<dbReference type="Proteomes" id="UP001240749">
    <property type="component" value="Segment"/>
</dbReference>
<dbReference type="EMBL" id="OQ709216">
    <property type="protein sequence ID" value="WGH21404.1"/>
    <property type="molecule type" value="Genomic_DNA"/>
</dbReference>
<gene>
    <name evidence="1" type="primary">55</name>
    <name evidence="1" type="ORF">SEA_EMOTION_55</name>
</gene>
<protein>
    <submittedName>
        <fullName evidence="1">Uncharacterized protein</fullName>
    </submittedName>
</protein>
<organism evidence="1 2">
    <name type="scientific">Arthrobacter phage Emotion</name>
    <dbReference type="NCBI Taxonomy" id="3038361"/>
    <lineage>
        <taxon>Viruses</taxon>
        <taxon>Duplodnaviria</taxon>
        <taxon>Heunggongvirae</taxon>
        <taxon>Uroviricota</taxon>
        <taxon>Caudoviricetes</taxon>
        <taxon>Casidaviridae</taxon>
        <taxon>Emotionvirus</taxon>
        <taxon>Emotionvirus emotion</taxon>
    </lineage>
</organism>
<sequence length="253" mass="27357">MNRNELAARTAEIYVDPYPGRKGSDRVVEACGYCAGTGIYQGKSGLKIYTATVGGSDKGCFKCWGTGKVSFLVSSARATARRQAKAQAEREAEAAKWEAERDALQAAQAPLREALAKMTETVPERAIPAELYAAAYEARHNGIVWSAEDAASILANVERLLAERAALGAVPVTDKRIEVEGEVLATKYQEGMYPGQGSLKMLLQCEGFKLWGSVPSGIQVERGTRVAFMAAVEPSQDDPAFGFYKRPTKARNL</sequence>
<name>A0AA49ET31_9CAUD</name>
<proteinExistence type="predicted"/>
<accession>A0AA49ET31</accession>
<keyword evidence="2" id="KW-1185">Reference proteome</keyword>
<evidence type="ECO:0000313" key="2">
    <source>
        <dbReference type="Proteomes" id="UP001240749"/>
    </source>
</evidence>